<reference evidence="7" key="1">
    <citation type="submission" date="2022-11" db="EMBL/GenBank/DDBJ databases">
        <authorList>
            <person name="Petersen C."/>
        </authorList>
    </citation>
    <scope>NUCLEOTIDE SEQUENCE</scope>
    <source>
        <strain evidence="7">IBT 30069</strain>
    </source>
</reference>
<dbReference type="OrthoDB" id="2789670at2759"/>
<evidence type="ECO:0000256" key="4">
    <source>
        <dbReference type="ARBA" id="ARBA00023004"/>
    </source>
</evidence>
<dbReference type="EMBL" id="JAPQKH010000005">
    <property type="protein sequence ID" value="KAJ5097675.1"/>
    <property type="molecule type" value="Genomic_DNA"/>
</dbReference>
<dbReference type="GO" id="GO:0043386">
    <property type="term" value="P:mycotoxin biosynthetic process"/>
    <property type="evidence" value="ECO:0007669"/>
    <property type="project" value="UniProtKB-ARBA"/>
</dbReference>
<keyword evidence="3 6" id="KW-0560">Oxidoreductase</keyword>
<dbReference type="Gene3D" id="1.10.630.10">
    <property type="entry name" value="Cytochrome P450"/>
    <property type="match status" value="1"/>
</dbReference>
<proteinExistence type="inferred from homology"/>
<comment type="caution">
    <text evidence="7">The sequence shown here is derived from an EMBL/GenBank/DDBJ whole genome shotgun (WGS) entry which is preliminary data.</text>
</comment>
<dbReference type="PRINTS" id="PR00385">
    <property type="entry name" value="P450"/>
</dbReference>
<comment type="cofactor">
    <cofactor evidence="1 5">
        <name>heme</name>
        <dbReference type="ChEBI" id="CHEBI:30413"/>
    </cofactor>
</comment>
<evidence type="ECO:0000313" key="8">
    <source>
        <dbReference type="Proteomes" id="UP001149165"/>
    </source>
</evidence>
<dbReference type="Proteomes" id="UP001149165">
    <property type="component" value="Unassembled WGS sequence"/>
</dbReference>
<keyword evidence="6" id="KW-0503">Monooxygenase</keyword>
<organism evidence="7 8">
    <name type="scientific">Penicillium angulare</name>
    <dbReference type="NCBI Taxonomy" id="116970"/>
    <lineage>
        <taxon>Eukaryota</taxon>
        <taxon>Fungi</taxon>
        <taxon>Dikarya</taxon>
        <taxon>Ascomycota</taxon>
        <taxon>Pezizomycotina</taxon>
        <taxon>Eurotiomycetes</taxon>
        <taxon>Eurotiomycetidae</taxon>
        <taxon>Eurotiales</taxon>
        <taxon>Aspergillaceae</taxon>
        <taxon>Penicillium</taxon>
    </lineage>
</organism>
<dbReference type="PANTHER" id="PTHR24305:SF235">
    <property type="entry name" value="CYTOCHROME P450 MONOOXYGENASE APDB-RELATED"/>
    <property type="match status" value="1"/>
</dbReference>
<comment type="similarity">
    <text evidence="6">Belongs to the cytochrome P450 family.</text>
</comment>
<dbReference type="GO" id="GO:0004497">
    <property type="term" value="F:monooxygenase activity"/>
    <property type="evidence" value="ECO:0007669"/>
    <property type="project" value="UniProtKB-KW"/>
</dbReference>
<reference evidence="7" key="2">
    <citation type="journal article" date="2023" name="IMA Fungus">
        <title>Comparative genomic study of the Penicillium genus elucidates a diverse pangenome and 15 lateral gene transfer events.</title>
        <authorList>
            <person name="Petersen C."/>
            <person name="Sorensen T."/>
            <person name="Nielsen M.R."/>
            <person name="Sondergaard T.E."/>
            <person name="Sorensen J.L."/>
            <person name="Fitzpatrick D.A."/>
            <person name="Frisvad J.C."/>
            <person name="Nielsen K.L."/>
        </authorList>
    </citation>
    <scope>NUCLEOTIDE SEQUENCE</scope>
    <source>
        <strain evidence="7">IBT 30069</strain>
    </source>
</reference>
<dbReference type="InterPro" id="IPR036396">
    <property type="entry name" value="Cyt_P450_sf"/>
</dbReference>
<dbReference type="Pfam" id="PF00067">
    <property type="entry name" value="p450"/>
    <property type="match status" value="1"/>
</dbReference>
<keyword evidence="2 5" id="KW-0479">Metal-binding</keyword>
<keyword evidence="5 6" id="KW-0349">Heme</keyword>
<evidence type="ECO:0000313" key="7">
    <source>
        <dbReference type="EMBL" id="KAJ5097675.1"/>
    </source>
</evidence>
<dbReference type="PROSITE" id="PS00086">
    <property type="entry name" value="CYTOCHROME_P450"/>
    <property type="match status" value="1"/>
</dbReference>
<gene>
    <name evidence="7" type="ORF">N7456_008396</name>
</gene>
<evidence type="ECO:0000256" key="1">
    <source>
        <dbReference type="ARBA" id="ARBA00001971"/>
    </source>
</evidence>
<dbReference type="GO" id="GO:0016705">
    <property type="term" value="F:oxidoreductase activity, acting on paired donors, with incorporation or reduction of molecular oxygen"/>
    <property type="evidence" value="ECO:0007669"/>
    <property type="project" value="InterPro"/>
</dbReference>
<evidence type="ECO:0000256" key="6">
    <source>
        <dbReference type="RuleBase" id="RU000461"/>
    </source>
</evidence>
<keyword evidence="8" id="KW-1185">Reference proteome</keyword>
<dbReference type="PRINTS" id="PR00463">
    <property type="entry name" value="EP450I"/>
</dbReference>
<protein>
    <submittedName>
        <fullName evidence="7">Cytochrome P450 oxidoreductase</fullName>
    </submittedName>
</protein>
<evidence type="ECO:0000256" key="5">
    <source>
        <dbReference type="PIRSR" id="PIRSR602401-1"/>
    </source>
</evidence>
<dbReference type="InterPro" id="IPR017972">
    <property type="entry name" value="Cyt_P450_CS"/>
</dbReference>
<accession>A0A9W9FCQ6</accession>
<dbReference type="AlphaFoldDB" id="A0A9W9FCQ6"/>
<sequence length="485" mass="55223">MFQTNQAYLGWRYPIKSADGQNTIPGCPYVYPNGQGNMEKFYNDMSKKWRSDYGPIYRIWNGTRPEVIVGCPEDIKGIFRDSGEHLKAPDMNAGWVVGELMGKCLGLANQSDWSRILAAMAGPFHQRAASEYIDLMEKRVKKAMAELESKKDQLGQNGMVINPANEFLYLPLFILGDILYGSLDKEMEEDLRSIALLRDQLWKEGMSGGLARYAIGRFVPGGRRRMLLSFHRRWKSFNDRAYKRAQDSGPANAPVISMYRSVSEGALTETELLHTLDEMIFVNLDVTVGNFSWNPVFLAVHPEFQQKIREEIQQARRGGEGALGSWKAYLSSTSTLLMSSILESSRLKPMASFAVPQSCPSERVVGGFVIPAHTEIVVDTGALNVENPAWGADRHEYNPERFIGKNAVSWRYRFWRFGFGPRQCLGRHVVDIMLKTLLAEIVENYTLTPGWEERNKEHSEWAKDPEVWLNLAIQPTVWKKREMHV</sequence>
<name>A0A9W9FCQ6_9EURO</name>
<evidence type="ECO:0000256" key="2">
    <source>
        <dbReference type="ARBA" id="ARBA00022723"/>
    </source>
</evidence>
<dbReference type="PANTHER" id="PTHR24305">
    <property type="entry name" value="CYTOCHROME P450"/>
    <property type="match status" value="1"/>
</dbReference>
<keyword evidence="4 5" id="KW-0408">Iron</keyword>
<dbReference type="InterPro" id="IPR050121">
    <property type="entry name" value="Cytochrome_P450_monoxygenase"/>
</dbReference>
<dbReference type="InterPro" id="IPR001128">
    <property type="entry name" value="Cyt_P450"/>
</dbReference>
<evidence type="ECO:0000256" key="3">
    <source>
        <dbReference type="ARBA" id="ARBA00023002"/>
    </source>
</evidence>
<feature type="binding site" description="axial binding residue" evidence="5">
    <location>
        <position position="424"/>
    </location>
    <ligand>
        <name>heme</name>
        <dbReference type="ChEBI" id="CHEBI:30413"/>
    </ligand>
    <ligandPart>
        <name>Fe</name>
        <dbReference type="ChEBI" id="CHEBI:18248"/>
    </ligandPart>
</feature>
<dbReference type="GO" id="GO:0005506">
    <property type="term" value="F:iron ion binding"/>
    <property type="evidence" value="ECO:0007669"/>
    <property type="project" value="InterPro"/>
</dbReference>
<dbReference type="SUPFAM" id="SSF48264">
    <property type="entry name" value="Cytochrome P450"/>
    <property type="match status" value="1"/>
</dbReference>
<dbReference type="GO" id="GO:0020037">
    <property type="term" value="F:heme binding"/>
    <property type="evidence" value="ECO:0007669"/>
    <property type="project" value="InterPro"/>
</dbReference>
<dbReference type="InterPro" id="IPR002401">
    <property type="entry name" value="Cyt_P450_E_grp-I"/>
</dbReference>
<dbReference type="CDD" id="cd20615">
    <property type="entry name" value="CYP_GliC-like"/>
    <property type="match status" value="1"/>
</dbReference>